<proteinExistence type="predicted"/>
<feature type="domain" description="Carbohydrate kinase PfkB" evidence="3">
    <location>
        <begin position="4"/>
        <end position="293"/>
    </location>
</feature>
<dbReference type="Pfam" id="PF00294">
    <property type="entry name" value="PfkB"/>
    <property type="match status" value="1"/>
</dbReference>
<dbReference type="GO" id="GO:0005829">
    <property type="term" value="C:cytosol"/>
    <property type="evidence" value="ECO:0007669"/>
    <property type="project" value="TreeGrafter"/>
</dbReference>
<keyword evidence="1" id="KW-0808">Transferase</keyword>
<organism evidence="4 5">
    <name type="scientific">Nocardiopsis ansamitocini</name>
    <dbReference type="NCBI Taxonomy" id="1670832"/>
    <lineage>
        <taxon>Bacteria</taxon>
        <taxon>Bacillati</taxon>
        <taxon>Actinomycetota</taxon>
        <taxon>Actinomycetes</taxon>
        <taxon>Streptosporangiales</taxon>
        <taxon>Nocardiopsidaceae</taxon>
        <taxon>Nocardiopsis</taxon>
    </lineage>
</organism>
<sequence length="309" mass="31602">MSRLIHCGSVVADLVMTVPALPPAGGDVLATSTSTSPGGGFNVIAAAARSGMEVLYAGAHGTGRNGDMARHALAEEGVEVVHPPLPDLDTGFCVALVDSDAERTFISSLGAEGHLAYAQLAQAPVEAGDFVYVAGYSLMSGPRVGDLVRWIEELPDSVRLVFDPAPVVAEIDPAILARVFARVDVLSLNAREAELVTGLSRPEEAAADLVRRGRQGSLVVLRDSARGCLLAESGGDPVRVAGFAVAAVDTNGAGDAHTGAFVAALAAGRSPHQAARWANAAAAIAVTRLGPATAPRSAELRAFLTDQTG</sequence>
<dbReference type="Proteomes" id="UP001165092">
    <property type="component" value="Unassembled WGS sequence"/>
</dbReference>
<evidence type="ECO:0000256" key="2">
    <source>
        <dbReference type="ARBA" id="ARBA00022777"/>
    </source>
</evidence>
<reference evidence="4" key="1">
    <citation type="submission" date="2023-02" db="EMBL/GenBank/DDBJ databases">
        <title>Nocardiopsis ansamitocini NBRC 112285.</title>
        <authorList>
            <person name="Ichikawa N."/>
            <person name="Sato H."/>
            <person name="Tonouchi N."/>
        </authorList>
    </citation>
    <scope>NUCLEOTIDE SEQUENCE</scope>
    <source>
        <strain evidence="4">NBRC 112285</strain>
    </source>
</reference>
<gene>
    <name evidence="4" type="ORF">Nans01_00720</name>
</gene>
<evidence type="ECO:0000313" key="5">
    <source>
        <dbReference type="Proteomes" id="UP001165092"/>
    </source>
</evidence>
<dbReference type="InterPro" id="IPR011611">
    <property type="entry name" value="PfkB_dom"/>
</dbReference>
<dbReference type="InterPro" id="IPR029056">
    <property type="entry name" value="Ribokinase-like"/>
</dbReference>
<dbReference type="InterPro" id="IPR002173">
    <property type="entry name" value="Carboh/pur_kinase_PfkB_CS"/>
</dbReference>
<dbReference type="RefSeq" id="WP_285756613.1">
    <property type="nucleotide sequence ID" value="NZ_BSQG01000001.1"/>
</dbReference>
<evidence type="ECO:0000313" key="4">
    <source>
        <dbReference type="EMBL" id="GLU45721.1"/>
    </source>
</evidence>
<evidence type="ECO:0000259" key="3">
    <source>
        <dbReference type="Pfam" id="PF00294"/>
    </source>
</evidence>
<accession>A0A9W6UFR4</accession>
<comment type="caution">
    <text evidence="4">The sequence shown here is derived from an EMBL/GenBank/DDBJ whole genome shotgun (WGS) entry which is preliminary data.</text>
</comment>
<dbReference type="AlphaFoldDB" id="A0A9W6UFR4"/>
<evidence type="ECO:0000256" key="1">
    <source>
        <dbReference type="ARBA" id="ARBA00022679"/>
    </source>
</evidence>
<dbReference type="GO" id="GO:0016301">
    <property type="term" value="F:kinase activity"/>
    <property type="evidence" value="ECO:0007669"/>
    <property type="project" value="UniProtKB-KW"/>
</dbReference>
<name>A0A9W6UFR4_9ACTN</name>
<dbReference type="PANTHER" id="PTHR10584">
    <property type="entry name" value="SUGAR KINASE"/>
    <property type="match status" value="1"/>
</dbReference>
<dbReference type="PROSITE" id="PS00584">
    <property type="entry name" value="PFKB_KINASES_2"/>
    <property type="match status" value="1"/>
</dbReference>
<dbReference type="PANTHER" id="PTHR10584:SF166">
    <property type="entry name" value="RIBOKINASE"/>
    <property type="match status" value="1"/>
</dbReference>
<protein>
    <submittedName>
        <fullName evidence="4">Carbohydrate kinase</fullName>
    </submittedName>
</protein>
<keyword evidence="2 4" id="KW-0418">Kinase</keyword>
<dbReference type="EMBL" id="BSQG01000001">
    <property type="protein sequence ID" value="GLU45721.1"/>
    <property type="molecule type" value="Genomic_DNA"/>
</dbReference>
<keyword evidence="5" id="KW-1185">Reference proteome</keyword>
<dbReference type="SUPFAM" id="SSF53613">
    <property type="entry name" value="Ribokinase-like"/>
    <property type="match status" value="1"/>
</dbReference>
<dbReference type="Gene3D" id="3.40.1190.20">
    <property type="match status" value="1"/>
</dbReference>